<evidence type="ECO:0000313" key="13">
    <source>
        <dbReference type="Proteomes" id="UP001363622"/>
    </source>
</evidence>
<feature type="compositionally biased region" description="Polar residues" evidence="7">
    <location>
        <begin position="173"/>
        <end position="189"/>
    </location>
</feature>
<protein>
    <submittedName>
        <fullName evidence="11">EXS family-domain-containing protein</fullName>
    </submittedName>
</protein>
<evidence type="ECO:0000256" key="4">
    <source>
        <dbReference type="ARBA" id="ARBA00022989"/>
    </source>
</evidence>
<keyword evidence="4 8" id="KW-1133">Transmembrane helix</keyword>
<organism evidence="11 13">
    <name type="scientific">Phyllosticta citriasiana</name>
    <dbReference type="NCBI Taxonomy" id="595635"/>
    <lineage>
        <taxon>Eukaryota</taxon>
        <taxon>Fungi</taxon>
        <taxon>Dikarya</taxon>
        <taxon>Ascomycota</taxon>
        <taxon>Pezizomycotina</taxon>
        <taxon>Dothideomycetes</taxon>
        <taxon>Dothideomycetes incertae sedis</taxon>
        <taxon>Botryosphaeriales</taxon>
        <taxon>Phyllostictaceae</taxon>
        <taxon>Phyllosticta</taxon>
    </lineage>
</organism>
<evidence type="ECO:0000256" key="8">
    <source>
        <dbReference type="SAM" id="Phobius"/>
    </source>
</evidence>
<feature type="coiled-coil region" evidence="6">
    <location>
        <begin position="245"/>
        <end position="283"/>
    </location>
</feature>
<dbReference type="EMBL" id="JBBPHU010000014">
    <property type="protein sequence ID" value="KAK7510265.1"/>
    <property type="molecule type" value="Genomic_DNA"/>
</dbReference>
<comment type="similarity">
    <text evidence="2">Belongs to the SYG1 (TC 2.A.94) family.</text>
</comment>
<dbReference type="PROSITE" id="PS51380">
    <property type="entry name" value="EXS"/>
    <property type="match status" value="1"/>
</dbReference>
<dbReference type="Pfam" id="PF03124">
    <property type="entry name" value="EXS"/>
    <property type="match status" value="1"/>
</dbReference>
<dbReference type="PROSITE" id="PS51382">
    <property type="entry name" value="SPX"/>
    <property type="match status" value="1"/>
</dbReference>
<feature type="transmembrane region" description="Helical" evidence="8">
    <location>
        <begin position="575"/>
        <end position="592"/>
    </location>
</feature>
<feature type="compositionally biased region" description="Polar residues" evidence="7">
    <location>
        <begin position="872"/>
        <end position="888"/>
    </location>
</feature>
<gene>
    <name evidence="12" type="ORF">IWZ03DRAFT_388106</name>
    <name evidence="11" type="ORF">IWZ03DRAFT_390633</name>
</gene>
<evidence type="ECO:0000256" key="5">
    <source>
        <dbReference type="ARBA" id="ARBA00023136"/>
    </source>
</evidence>
<sequence>MKFAKELERELVPEWRAKYLNYKLGKKKLKAISRALRNATQQTPRDPPKRLAHSAPVTSAHALHRADIKDVEPSDDTNEDAGGAKPRDIPGIGGPREALIKRSEGNDEAPVPLTRYGSILGSPPLRSRGGHLSSLALPDPAIDPDAPEAAPDRRRGSSASPPTTPKRQMLPRQHSSSAIPPPRTNSQGNFKGIFQAKKTYISPVTEGSRVQLKKVLSLGTTAVVQDADVPLEAYKDIDTRQQEFFQFLDQELEKIEAFYREKEDEATKRLVVLREQLHSMRDRRLEEITTSRSHRTIDQRQQVAAATLVGPHLENDEAESKIWSNPLDAVVQVAKKIPDKIAHSRAPSKASNSIADLGTPRQFHDRRDYTRRQEPTTVPYRTAKRKLKVALQEYYRGLELLKSYALLNRTAFRKINKKYDKTVNARPAMRYMTEKVNKAWFVKSDVIENYIHATEDLYARYFYSGNHKVAVGKLRVKAARAGDYTDSTFRNGIFLATGAVFGFQGLVQASSLARSSDATLEVHTSFLLQLYAGYFLMLLLFLLFCVDCRLWSKQKINYGFVFEFDSRTQLDWRQLCEIPCFFFFLEGLFIWVNFNRYGGDSLYIYFPVILFFVTLVIIFFPARVLYHHSRKWFAYTLWRLVLAGIYPVEFRDFFVGDMFCSLTYAMGNIELFFCLYAQGWSAPAQCNSSHSRLLGFFTTLPSIWRAFQCIRRYHDTRNVFPHLVNCGKYTASILFYMTLSMYRIEKTLTMKSIFIAFATINGLYTSVWDLIMDFSLLDPQAKRPFLRNYLGYKHVWMYYAAIFLDPILRFNWIFYAIYGNDLQHSAILSFLIGISEVLRRGMWTIFRVENEHCTNVGRFRASRDIPLPYSIPATSEESLPQSPSVHQNGETRRRPSSARSAQTGTGASTGPDGAHLEAQRSHTRSIGEHGTPLQRNISRTTTFLHAAHAQDFERKRMPELGERNVRDADDDDDDDDDDEDEFEDTSSDGLGRQSADERPNGKGRTRSSLDRAMSADRDRERRS</sequence>
<evidence type="ECO:0000256" key="7">
    <source>
        <dbReference type="SAM" id="MobiDB-lite"/>
    </source>
</evidence>
<evidence type="ECO:0000256" key="6">
    <source>
        <dbReference type="SAM" id="Coils"/>
    </source>
</evidence>
<feature type="transmembrane region" description="Helical" evidence="8">
    <location>
        <begin position="796"/>
        <end position="818"/>
    </location>
</feature>
<feature type="region of interest" description="Disordered" evidence="7">
    <location>
        <begin position="35"/>
        <end position="97"/>
    </location>
</feature>
<feature type="transmembrane region" description="Helical" evidence="8">
    <location>
        <begin position="526"/>
        <end position="546"/>
    </location>
</feature>
<evidence type="ECO:0000256" key="1">
    <source>
        <dbReference type="ARBA" id="ARBA00004141"/>
    </source>
</evidence>
<keyword evidence="3 8" id="KW-0812">Transmembrane</keyword>
<feature type="transmembrane region" description="Helical" evidence="8">
    <location>
        <begin position="604"/>
        <end position="625"/>
    </location>
</feature>
<comment type="caution">
    <text evidence="11">The sequence shown here is derived from an EMBL/GenBank/DDBJ whole genome shotgun (WGS) entry which is preliminary data.</text>
</comment>
<name>A0ABR1KAH3_9PEZI</name>
<accession>A0ABR1KAH3</accession>
<dbReference type="CDD" id="cd14475">
    <property type="entry name" value="SPX_SYG1_like"/>
    <property type="match status" value="1"/>
</dbReference>
<keyword evidence="6" id="KW-0175">Coiled coil</keyword>
<feature type="compositionally biased region" description="Low complexity" evidence="7">
    <location>
        <begin position="136"/>
        <end position="149"/>
    </location>
</feature>
<feature type="domain" description="SPX" evidence="10">
    <location>
        <begin position="1"/>
        <end position="433"/>
    </location>
</feature>
<feature type="region of interest" description="Disordered" evidence="7">
    <location>
        <begin position="871"/>
        <end position="934"/>
    </location>
</feature>
<feature type="region of interest" description="Disordered" evidence="7">
    <location>
        <begin position="121"/>
        <end position="189"/>
    </location>
</feature>
<keyword evidence="5 8" id="KW-0472">Membrane</keyword>
<dbReference type="Pfam" id="PF03105">
    <property type="entry name" value="SPX"/>
    <property type="match status" value="1"/>
</dbReference>
<reference evidence="11 13" key="1">
    <citation type="submission" date="2024-04" db="EMBL/GenBank/DDBJ databases">
        <title>Phyllosticta paracitricarpa is synonymous to the EU quarantine fungus P. citricarpa based on phylogenomic analyses.</title>
        <authorList>
            <consortium name="Lawrence Berkeley National Laboratory"/>
            <person name="Van Ingen-Buijs V.A."/>
            <person name="Van Westerhoven A.C."/>
            <person name="Haridas S."/>
            <person name="Skiadas P."/>
            <person name="Martin F."/>
            <person name="Groenewald J.Z."/>
            <person name="Crous P.W."/>
            <person name="Seidl M.F."/>
        </authorList>
    </citation>
    <scope>NUCLEOTIDE SEQUENCE [LARGE SCALE GENOMIC DNA]</scope>
    <source>
        <strain evidence="11 13">CBS 123371</strain>
    </source>
</reference>
<feature type="region of interest" description="Disordered" evidence="7">
    <location>
        <begin position="341"/>
        <end position="381"/>
    </location>
</feature>
<dbReference type="PANTHER" id="PTHR10783">
    <property type="entry name" value="XENOTROPIC AND POLYTROPIC RETROVIRUS RECEPTOR 1-RELATED"/>
    <property type="match status" value="1"/>
</dbReference>
<dbReference type="InterPro" id="IPR004331">
    <property type="entry name" value="SPX_dom"/>
</dbReference>
<feature type="compositionally biased region" description="Basic and acidic residues" evidence="7">
    <location>
        <begin position="948"/>
        <end position="967"/>
    </location>
</feature>
<evidence type="ECO:0000256" key="2">
    <source>
        <dbReference type="ARBA" id="ARBA00009665"/>
    </source>
</evidence>
<feature type="domain" description="EXS" evidence="9">
    <location>
        <begin position="685"/>
        <end position="879"/>
    </location>
</feature>
<feature type="transmembrane region" description="Helical" evidence="8">
    <location>
        <begin position="754"/>
        <end position="776"/>
    </location>
</feature>
<dbReference type="EMBL" id="JBBPHU010000018">
    <property type="protein sequence ID" value="KAK7509421.1"/>
    <property type="molecule type" value="Genomic_DNA"/>
</dbReference>
<feature type="region of interest" description="Disordered" evidence="7">
    <location>
        <begin position="948"/>
        <end position="1023"/>
    </location>
</feature>
<evidence type="ECO:0000313" key="12">
    <source>
        <dbReference type="EMBL" id="KAK7510265.1"/>
    </source>
</evidence>
<evidence type="ECO:0000313" key="11">
    <source>
        <dbReference type="EMBL" id="KAK7509421.1"/>
    </source>
</evidence>
<dbReference type="PANTHER" id="PTHR10783:SF103">
    <property type="entry name" value="SOLUTE CARRIER FAMILY 53 MEMBER 1"/>
    <property type="match status" value="1"/>
</dbReference>
<evidence type="ECO:0000259" key="9">
    <source>
        <dbReference type="PROSITE" id="PS51380"/>
    </source>
</evidence>
<feature type="compositionally biased region" description="Acidic residues" evidence="7">
    <location>
        <begin position="968"/>
        <end position="986"/>
    </location>
</feature>
<feature type="compositionally biased region" description="Basic and acidic residues" evidence="7">
    <location>
        <begin position="1007"/>
        <end position="1023"/>
    </location>
</feature>
<feature type="compositionally biased region" description="Basic and acidic residues" evidence="7">
    <location>
        <begin position="362"/>
        <end position="374"/>
    </location>
</feature>
<proteinExistence type="inferred from homology"/>
<comment type="subcellular location">
    <subcellularLocation>
        <location evidence="1">Membrane</location>
        <topology evidence="1">Multi-pass membrane protein</topology>
    </subcellularLocation>
</comment>
<feature type="compositionally biased region" description="Polar residues" evidence="7">
    <location>
        <begin position="897"/>
        <end position="908"/>
    </location>
</feature>
<keyword evidence="13" id="KW-1185">Reference proteome</keyword>
<dbReference type="Proteomes" id="UP001363622">
    <property type="component" value="Unassembled WGS sequence"/>
</dbReference>
<dbReference type="InterPro" id="IPR004342">
    <property type="entry name" value="EXS_C"/>
</dbReference>
<evidence type="ECO:0000259" key="10">
    <source>
        <dbReference type="PROSITE" id="PS51382"/>
    </source>
</evidence>
<evidence type="ECO:0000256" key="3">
    <source>
        <dbReference type="ARBA" id="ARBA00022692"/>
    </source>
</evidence>